<dbReference type="Gene3D" id="1.10.3210.10">
    <property type="entry name" value="Hypothetical protein af1432"/>
    <property type="match status" value="1"/>
</dbReference>
<keyword evidence="3" id="KW-1185">Reference proteome</keyword>
<dbReference type="Pfam" id="PF13487">
    <property type="entry name" value="HD_5"/>
    <property type="match status" value="1"/>
</dbReference>
<dbReference type="InterPro" id="IPR037522">
    <property type="entry name" value="HD_GYP_dom"/>
</dbReference>
<dbReference type="PANTHER" id="PTHR45228:SF9">
    <property type="entry name" value="3'3'-CGAMP-SPECIFIC PHOSPHODIESTERASE 2"/>
    <property type="match status" value="1"/>
</dbReference>
<dbReference type="InterPro" id="IPR052020">
    <property type="entry name" value="Cyclic_di-GMP/3'3'-cGAMP_PDE"/>
</dbReference>
<dbReference type="AlphaFoldDB" id="A0A7S7M2K0"/>
<dbReference type="PROSITE" id="PS51832">
    <property type="entry name" value="HD_GYP"/>
    <property type="match status" value="1"/>
</dbReference>
<dbReference type="EMBL" id="CP054493">
    <property type="protein sequence ID" value="QOY55853.1"/>
    <property type="molecule type" value="Genomic_DNA"/>
</dbReference>
<dbReference type="SUPFAM" id="SSF109604">
    <property type="entry name" value="HD-domain/PDEase-like"/>
    <property type="match status" value="1"/>
</dbReference>
<evidence type="ECO:0000313" key="2">
    <source>
        <dbReference type="EMBL" id="QOY55853.1"/>
    </source>
</evidence>
<dbReference type="Proteomes" id="UP000593836">
    <property type="component" value="Chromosome"/>
</dbReference>
<dbReference type="CDD" id="cd00077">
    <property type="entry name" value="HDc"/>
    <property type="match status" value="1"/>
</dbReference>
<reference evidence="2 3" key="1">
    <citation type="submission" date="2020-05" db="EMBL/GenBank/DDBJ databases">
        <title>Sulfurimonas marisnigri, sp. nov., and Sulfurimonas baltica, sp. nov., manganese oxide reducing chemolithoautotrophs of the class Epsilonproteobacteria isolated from the pelagic redoxclines of the Black and Baltic Seas and emended description of the genus Sulfurimonas.</title>
        <authorList>
            <person name="Henkel J.V."/>
            <person name="Laudan C."/>
            <person name="Werner J."/>
            <person name="Neu T."/>
            <person name="Plewe S."/>
            <person name="Sproer C."/>
            <person name="Bunk B."/>
            <person name="Schulz-Vogt H.N."/>
        </authorList>
    </citation>
    <scope>NUCLEOTIDE SEQUENCE [LARGE SCALE GENOMIC DNA]</scope>
    <source>
        <strain evidence="2 3">SoZ1</strain>
    </source>
</reference>
<name>A0A7S7M2K0_9BACT</name>
<dbReference type="PANTHER" id="PTHR45228">
    <property type="entry name" value="CYCLIC DI-GMP PHOSPHODIESTERASE TM_0186-RELATED"/>
    <property type="match status" value="1"/>
</dbReference>
<organism evidence="2 3">
    <name type="scientific">Candidatus Sulfurimonas marisnigri</name>
    <dbReference type="NCBI Taxonomy" id="2740405"/>
    <lineage>
        <taxon>Bacteria</taxon>
        <taxon>Pseudomonadati</taxon>
        <taxon>Campylobacterota</taxon>
        <taxon>Epsilonproteobacteria</taxon>
        <taxon>Campylobacterales</taxon>
        <taxon>Sulfurimonadaceae</taxon>
        <taxon>Sulfurimonas</taxon>
    </lineage>
</organism>
<dbReference type="InterPro" id="IPR003607">
    <property type="entry name" value="HD/PDEase_dom"/>
</dbReference>
<dbReference type="SMART" id="SM00471">
    <property type="entry name" value="HDc"/>
    <property type="match status" value="1"/>
</dbReference>
<evidence type="ECO:0000313" key="3">
    <source>
        <dbReference type="Proteomes" id="UP000593836"/>
    </source>
</evidence>
<accession>A0A7S7M2K0</accession>
<sequence length="324" mass="37078">MIIFYTASTRFCFTYYLFNINKKYSIDNYYLSLLPKYRTSPVFIFDNKGEITFENSFSKHELPDITSIKTLNVTNYESIIENNIEDTMEFDSNGKNYQIKLKGISEENFILAYFTDVTELVELNKAIEDTQREVIYAMGEIGETRSRETGNHVKRVALYSNKLALLYGLSKEEADKLQMASPMLDIGKVGIPDAILNAPRKLTVDEFEIMKTHASLGYDMLKSSSKPILQAAAIVANEHHEKFDGSGYPNGTIGEDIHIYGRITAVADVFDALGSIRVYKKAWPLENILEFFQRESGKHLDPKLVKLFTDNLDEFLVIRDKFKD</sequence>
<protein>
    <submittedName>
        <fullName evidence="2">HD domain-containing protein</fullName>
    </submittedName>
</protein>
<proteinExistence type="predicted"/>
<evidence type="ECO:0000259" key="1">
    <source>
        <dbReference type="PROSITE" id="PS51832"/>
    </source>
</evidence>
<feature type="domain" description="HD-GYP" evidence="1">
    <location>
        <begin position="127"/>
        <end position="324"/>
    </location>
</feature>
<dbReference type="KEGG" id="smas:HUE87_05110"/>
<gene>
    <name evidence="2" type="ORF">HUE87_05110</name>
</gene>